<reference evidence="1" key="1">
    <citation type="journal article" date="2022" name="Toxins">
        <title>Genomic Analysis of Sphingopyxis sp. USTB-05 for Biodegrading Cyanobacterial Hepatotoxins.</title>
        <authorList>
            <person name="Liu C."/>
            <person name="Xu Q."/>
            <person name="Zhao Z."/>
            <person name="Zhang H."/>
            <person name="Liu X."/>
            <person name="Yin C."/>
            <person name="Liu Y."/>
            <person name="Yan H."/>
        </authorList>
    </citation>
    <scope>NUCLEOTIDE SEQUENCE</scope>
    <source>
        <strain evidence="1">NBD5</strain>
    </source>
</reference>
<sequence>MSLTVIPGVRAGAGTAATDTGLAAGGGVQGAIASAASATGVDFHYLYHQAKIESGLNPNAKAATSSASGLYQFTSQTWLAMLKQHGAEHGLGWAANAIERTSGGHYVVSDQATKAQILALRQDAGTSAAMAGEYASDNRDFLEKRLGRDAGSVDLYMAHFLGPAGASRFLAARDADGSQSAAALLPAAAHANRWVFYNKDGSARSLDEVYQRFASRFGGQAPAASGDAPAGASTVQTLLARQGTSGDTASELARMQLAALNGGDLPGAATGGTAAATGDTLDAALDAKAALTPSPQTAKLAYLMLSSLGM</sequence>
<dbReference type="RefSeq" id="WP_252167536.1">
    <property type="nucleotide sequence ID" value="NZ_CP084930.1"/>
</dbReference>
<dbReference type="EMBL" id="CP084930">
    <property type="protein sequence ID" value="USI73730.1"/>
    <property type="molecule type" value="Genomic_DNA"/>
</dbReference>
<dbReference type="Proteomes" id="UP001056937">
    <property type="component" value="Chromosome 1"/>
</dbReference>
<dbReference type="SUPFAM" id="SSF53955">
    <property type="entry name" value="Lysozyme-like"/>
    <property type="match status" value="1"/>
</dbReference>
<dbReference type="Gene3D" id="1.10.530.10">
    <property type="match status" value="1"/>
</dbReference>
<name>A0ABY4XAL4_9SPHN</name>
<gene>
    <name evidence="1" type="ORF">LHA26_04470</name>
</gene>
<dbReference type="InterPro" id="IPR023346">
    <property type="entry name" value="Lysozyme-like_dom_sf"/>
</dbReference>
<proteinExistence type="predicted"/>
<accession>A0ABY4XAL4</accession>
<evidence type="ECO:0000313" key="2">
    <source>
        <dbReference type="Proteomes" id="UP001056937"/>
    </source>
</evidence>
<protein>
    <submittedName>
        <fullName evidence="1">Transglycosylase SLT domain-containing protein</fullName>
    </submittedName>
</protein>
<evidence type="ECO:0000313" key="1">
    <source>
        <dbReference type="EMBL" id="USI73730.1"/>
    </source>
</evidence>
<keyword evidence="2" id="KW-1185">Reference proteome</keyword>
<organism evidence="1 2">
    <name type="scientific">Sphingomonas morindae</name>
    <dbReference type="NCBI Taxonomy" id="1541170"/>
    <lineage>
        <taxon>Bacteria</taxon>
        <taxon>Pseudomonadati</taxon>
        <taxon>Pseudomonadota</taxon>
        <taxon>Alphaproteobacteria</taxon>
        <taxon>Sphingomonadales</taxon>
        <taxon>Sphingomonadaceae</taxon>
        <taxon>Sphingomonas</taxon>
    </lineage>
</organism>